<evidence type="ECO:0000256" key="4">
    <source>
        <dbReference type="ARBA" id="ARBA00022801"/>
    </source>
</evidence>
<gene>
    <name evidence="10" type="ORF">IQ235_02330</name>
</gene>
<feature type="compositionally biased region" description="Low complexity" evidence="7">
    <location>
        <begin position="200"/>
        <end position="214"/>
    </location>
</feature>
<comment type="cofactor">
    <cofactor evidence="1">
        <name>Zn(2+)</name>
        <dbReference type="ChEBI" id="CHEBI:29105"/>
    </cofactor>
</comment>
<accession>A0A928VVR8</accession>
<feature type="compositionally biased region" description="Polar residues" evidence="7">
    <location>
        <begin position="184"/>
        <end position="194"/>
    </location>
</feature>
<proteinExistence type="predicted"/>
<evidence type="ECO:0000256" key="5">
    <source>
        <dbReference type="ARBA" id="ARBA00022833"/>
    </source>
</evidence>
<evidence type="ECO:0000313" key="11">
    <source>
        <dbReference type="Proteomes" id="UP000621799"/>
    </source>
</evidence>
<evidence type="ECO:0000259" key="9">
    <source>
        <dbReference type="Pfam" id="PF04151"/>
    </source>
</evidence>
<dbReference type="Pfam" id="PF04151">
    <property type="entry name" value="PPC"/>
    <property type="match status" value="1"/>
</dbReference>
<dbReference type="Proteomes" id="UP000621799">
    <property type="component" value="Unassembled WGS sequence"/>
</dbReference>
<evidence type="ECO:0000259" key="8">
    <source>
        <dbReference type="Pfam" id="PF01435"/>
    </source>
</evidence>
<evidence type="ECO:0000313" key="10">
    <source>
        <dbReference type="EMBL" id="MBE9039632.1"/>
    </source>
</evidence>
<organism evidence="10 11">
    <name type="scientific">Zarconia navalis LEGE 11467</name>
    <dbReference type="NCBI Taxonomy" id="1828826"/>
    <lineage>
        <taxon>Bacteria</taxon>
        <taxon>Bacillati</taxon>
        <taxon>Cyanobacteriota</taxon>
        <taxon>Cyanophyceae</taxon>
        <taxon>Oscillatoriophycideae</taxon>
        <taxon>Oscillatoriales</taxon>
        <taxon>Oscillatoriales incertae sedis</taxon>
        <taxon>Zarconia</taxon>
        <taxon>Zarconia navalis</taxon>
    </lineage>
</organism>
<reference evidence="10" key="1">
    <citation type="submission" date="2020-10" db="EMBL/GenBank/DDBJ databases">
        <authorList>
            <person name="Castelo-Branco R."/>
            <person name="Eusebio N."/>
            <person name="Adriana R."/>
            <person name="Vieira A."/>
            <person name="Brugerolle De Fraissinette N."/>
            <person name="Rezende De Castro R."/>
            <person name="Schneider M.P."/>
            <person name="Vasconcelos V."/>
            <person name="Leao P.N."/>
        </authorList>
    </citation>
    <scope>NUCLEOTIDE SEQUENCE</scope>
    <source>
        <strain evidence="10">LEGE 11467</strain>
    </source>
</reference>
<feature type="compositionally biased region" description="Polar residues" evidence="7">
    <location>
        <begin position="150"/>
        <end position="159"/>
    </location>
</feature>
<dbReference type="InterPro" id="IPR051156">
    <property type="entry name" value="Mito/Outer_Membr_Metalloprot"/>
</dbReference>
<keyword evidence="5" id="KW-0862">Zinc</keyword>
<feature type="region of interest" description="Disordered" evidence="7">
    <location>
        <begin position="182"/>
        <end position="217"/>
    </location>
</feature>
<feature type="compositionally biased region" description="Acidic residues" evidence="7">
    <location>
        <begin position="139"/>
        <end position="149"/>
    </location>
</feature>
<keyword evidence="11" id="KW-1185">Reference proteome</keyword>
<dbReference type="InterPro" id="IPR001915">
    <property type="entry name" value="Peptidase_M48"/>
</dbReference>
<keyword evidence="3" id="KW-0479">Metal-binding</keyword>
<dbReference type="InterPro" id="IPR007280">
    <property type="entry name" value="Peptidase_C_arc/bac"/>
</dbReference>
<dbReference type="PANTHER" id="PTHR22726:SF1">
    <property type="entry name" value="METALLOENDOPEPTIDASE OMA1, MITOCHONDRIAL"/>
    <property type="match status" value="1"/>
</dbReference>
<sequence length="647" mass="71135">MKAARKLQWLILGETLFLALSFLHSPNYALSNPGLQTVSATSLPTEIQVVKHQKTSHLKKSVPVGKSRNLESTTTKPAQLARTSLLEERGALERGDDRLPQDNSYYDVHEFEGRAGESVTIRLESRDFDTYLILVDPDNEPVAENDDATEGNSNSTLSVTLPKDGTYLAIVNSYDSRGEGRYTISVSGDRNTVTAREKPVPNQNNNPSNSNRPVSLDEEDRIIAQADRLYLQGNRQEAERLYRQVKPPFANERDRSSVSALISDPSQLSVAGQVYWRNAQEGWANGRESQVEEALKLLAEEAPNFAPAQAFAIEADIEDGNLEDAIARLEELTTLFPESPEFARLRIRALDEDGQDLEASIAARQFAIFNPNSPEAPEFIAIADDKLGDFRSGVREKMALRGLGGLAVGVLTGNTQSSVVQGIQLVQIVAMGESGLGEQVAEQVKRQATLVEDAVVVDYIDEIGQDVARYMGRDEFDYEFYVIEDDSLNAFALPGGKIFIHTGAITRANTEAELAGLLAHEVAHAVLSHGYEGVMTNLLLSNVGREIPLGNILSTLVSLDHSRSQETQADILGTRVLNSAGYAADGLRNLMATLYEEHGSRGPSFLSTHPASDDRVEYMEELIGRNGYNRYAFEGVEQLARIQARLR</sequence>
<dbReference type="GO" id="GO:0016020">
    <property type="term" value="C:membrane"/>
    <property type="evidence" value="ECO:0007669"/>
    <property type="project" value="TreeGrafter"/>
</dbReference>
<evidence type="ECO:0000256" key="6">
    <source>
        <dbReference type="ARBA" id="ARBA00023049"/>
    </source>
</evidence>
<keyword evidence="6 10" id="KW-0482">Metalloprotease</keyword>
<dbReference type="CDD" id="cd07333">
    <property type="entry name" value="M48C_bepA_like"/>
    <property type="match status" value="1"/>
</dbReference>
<dbReference type="InterPro" id="IPR011990">
    <property type="entry name" value="TPR-like_helical_dom_sf"/>
</dbReference>
<dbReference type="EMBL" id="JADEXN010000021">
    <property type="protein sequence ID" value="MBE9039632.1"/>
    <property type="molecule type" value="Genomic_DNA"/>
</dbReference>
<feature type="region of interest" description="Disordered" evidence="7">
    <location>
        <begin position="139"/>
        <end position="159"/>
    </location>
</feature>
<evidence type="ECO:0000256" key="7">
    <source>
        <dbReference type="SAM" id="MobiDB-lite"/>
    </source>
</evidence>
<keyword evidence="4" id="KW-0378">Hydrolase</keyword>
<dbReference type="AlphaFoldDB" id="A0A928VVR8"/>
<comment type="caution">
    <text evidence="10">The sequence shown here is derived from an EMBL/GenBank/DDBJ whole genome shotgun (WGS) entry which is preliminary data.</text>
</comment>
<dbReference type="GO" id="GO:0004222">
    <property type="term" value="F:metalloendopeptidase activity"/>
    <property type="evidence" value="ECO:0007669"/>
    <property type="project" value="InterPro"/>
</dbReference>
<dbReference type="RefSeq" id="WP_264319891.1">
    <property type="nucleotide sequence ID" value="NZ_JADEXN010000021.1"/>
</dbReference>
<dbReference type="GO" id="GO:0051603">
    <property type="term" value="P:proteolysis involved in protein catabolic process"/>
    <property type="evidence" value="ECO:0007669"/>
    <property type="project" value="TreeGrafter"/>
</dbReference>
<evidence type="ECO:0000256" key="1">
    <source>
        <dbReference type="ARBA" id="ARBA00001947"/>
    </source>
</evidence>
<dbReference type="Gene3D" id="2.60.120.380">
    <property type="match status" value="1"/>
</dbReference>
<dbReference type="GO" id="GO:0046872">
    <property type="term" value="F:metal ion binding"/>
    <property type="evidence" value="ECO:0007669"/>
    <property type="project" value="UniProtKB-KW"/>
</dbReference>
<dbReference type="Pfam" id="PF01435">
    <property type="entry name" value="Peptidase_M48"/>
    <property type="match status" value="1"/>
</dbReference>
<dbReference type="PANTHER" id="PTHR22726">
    <property type="entry name" value="METALLOENDOPEPTIDASE OMA1"/>
    <property type="match status" value="1"/>
</dbReference>
<dbReference type="Gene3D" id="1.25.40.10">
    <property type="entry name" value="Tetratricopeptide repeat domain"/>
    <property type="match status" value="1"/>
</dbReference>
<name>A0A928VVR8_9CYAN</name>
<evidence type="ECO:0000256" key="2">
    <source>
        <dbReference type="ARBA" id="ARBA00022670"/>
    </source>
</evidence>
<dbReference type="Gene3D" id="3.30.2010.10">
    <property type="entry name" value="Metalloproteases ('zincins'), catalytic domain"/>
    <property type="match status" value="1"/>
</dbReference>
<feature type="domain" description="Peptidase C-terminal archaeal/bacterial" evidence="9">
    <location>
        <begin position="106"/>
        <end position="171"/>
    </location>
</feature>
<feature type="region of interest" description="Disordered" evidence="7">
    <location>
        <begin position="58"/>
        <end position="79"/>
    </location>
</feature>
<evidence type="ECO:0000256" key="3">
    <source>
        <dbReference type="ARBA" id="ARBA00022723"/>
    </source>
</evidence>
<dbReference type="SUPFAM" id="SSF48452">
    <property type="entry name" value="TPR-like"/>
    <property type="match status" value="1"/>
</dbReference>
<keyword evidence="2" id="KW-0645">Protease</keyword>
<protein>
    <submittedName>
        <fullName evidence="10">M48 family metalloprotease</fullName>
    </submittedName>
</protein>
<feature type="domain" description="Peptidase M48" evidence="8">
    <location>
        <begin position="459"/>
        <end position="621"/>
    </location>
</feature>